<dbReference type="InParanoid" id="A0A1S3IFY6"/>
<dbReference type="RefSeq" id="XP_013396776.1">
    <property type="nucleotide sequence ID" value="XM_013541322.2"/>
</dbReference>
<dbReference type="PANTHER" id="PTHR31909">
    <property type="entry name" value="CHROMOSOME 20 ORF85 FAMILY MEMBER"/>
    <property type="match status" value="1"/>
</dbReference>
<protein>
    <submittedName>
        <fullName evidence="2">Uncharacterized protein C20orf85 homolog</fullName>
    </submittedName>
</protein>
<name>A0A1S3IFY6_LINAN</name>
<sequence>MAAAAQSQGKQVAGCNYVALDEIWKDHIHLEVSASKQWPESWGFLSQRYEDLVQGEVTKKTRTERHVPTPLRLPPITPIEKIINVKPSPKPFPMTTARTIGWRSSRPEYALERYGRYANPKGGLIKQLNWPLDGID</sequence>
<dbReference type="STRING" id="7574.A0A1S3IFY6"/>
<reference evidence="2" key="1">
    <citation type="submission" date="2025-08" db="UniProtKB">
        <authorList>
            <consortium name="RefSeq"/>
        </authorList>
    </citation>
    <scope>IDENTIFICATION</scope>
    <source>
        <tissue evidence="2">Gonads</tissue>
    </source>
</reference>
<accession>A0A1S3IFY6</accession>
<keyword evidence="1" id="KW-1185">Reference proteome</keyword>
<dbReference type="AlphaFoldDB" id="A0A1S3IFY6"/>
<organism evidence="1 2">
    <name type="scientific">Lingula anatina</name>
    <name type="common">Brachiopod</name>
    <name type="synonym">Lingula unguis</name>
    <dbReference type="NCBI Taxonomy" id="7574"/>
    <lineage>
        <taxon>Eukaryota</taxon>
        <taxon>Metazoa</taxon>
        <taxon>Spiralia</taxon>
        <taxon>Lophotrochozoa</taxon>
        <taxon>Brachiopoda</taxon>
        <taxon>Linguliformea</taxon>
        <taxon>Lingulata</taxon>
        <taxon>Lingulida</taxon>
        <taxon>Linguloidea</taxon>
        <taxon>Lingulidae</taxon>
        <taxon>Lingula</taxon>
    </lineage>
</organism>
<proteinExistence type="predicted"/>
<gene>
    <name evidence="2" type="primary">LOC106163662</name>
</gene>
<dbReference type="InterPro" id="IPR020339">
    <property type="entry name" value="C20orf85-like"/>
</dbReference>
<dbReference type="PANTHER" id="PTHR31909:SF3">
    <property type="entry name" value="SIMILAR TO PROTEIN C20ORF85 HOMOLOG"/>
    <property type="match status" value="1"/>
</dbReference>
<dbReference type="KEGG" id="lak:106163662"/>
<dbReference type="OMA" id="QIWKDHI"/>
<evidence type="ECO:0000313" key="1">
    <source>
        <dbReference type="Proteomes" id="UP000085678"/>
    </source>
</evidence>
<dbReference type="Proteomes" id="UP000085678">
    <property type="component" value="Unplaced"/>
</dbReference>
<dbReference type="OrthoDB" id="10031946at2759"/>
<evidence type="ECO:0000313" key="2">
    <source>
        <dbReference type="RefSeq" id="XP_013396776.1"/>
    </source>
</evidence>
<dbReference type="GeneID" id="106163662"/>
<dbReference type="Pfam" id="PF14945">
    <property type="entry name" value="LLC1"/>
    <property type="match status" value="1"/>
</dbReference>